<dbReference type="Proteomes" id="UP001489719">
    <property type="component" value="Unassembled WGS sequence"/>
</dbReference>
<proteinExistence type="predicted"/>
<evidence type="ECO:0000313" key="1">
    <source>
        <dbReference type="EMBL" id="KAK9323792.1"/>
    </source>
</evidence>
<name>A0ACC3TRM0_9ASCO</name>
<evidence type="ECO:0000313" key="2">
    <source>
        <dbReference type="Proteomes" id="UP001489719"/>
    </source>
</evidence>
<protein>
    <submittedName>
        <fullName evidence="1">Uncharacterized protein</fullName>
    </submittedName>
</protein>
<organism evidence="1 2">
    <name type="scientific">Lipomyces orientalis</name>
    <dbReference type="NCBI Taxonomy" id="1233043"/>
    <lineage>
        <taxon>Eukaryota</taxon>
        <taxon>Fungi</taxon>
        <taxon>Dikarya</taxon>
        <taxon>Ascomycota</taxon>
        <taxon>Saccharomycotina</taxon>
        <taxon>Lipomycetes</taxon>
        <taxon>Lipomycetales</taxon>
        <taxon>Lipomycetaceae</taxon>
        <taxon>Lipomyces</taxon>
    </lineage>
</organism>
<accession>A0ACC3TRM0</accession>
<dbReference type="EMBL" id="MU970057">
    <property type="protein sequence ID" value="KAK9323792.1"/>
    <property type="molecule type" value="Genomic_DNA"/>
</dbReference>
<keyword evidence="2" id="KW-1185">Reference proteome</keyword>
<reference evidence="2" key="1">
    <citation type="journal article" date="2024" name="Front. Bioeng. Biotechnol.">
        <title>Genome-scale model development and genomic sequencing of the oleaginous clade Lipomyces.</title>
        <authorList>
            <person name="Czajka J.J."/>
            <person name="Han Y."/>
            <person name="Kim J."/>
            <person name="Mondo S.J."/>
            <person name="Hofstad B.A."/>
            <person name="Robles A."/>
            <person name="Haridas S."/>
            <person name="Riley R."/>
            <person name="LaButti K."/>
            <person name="Pangilinan J."/>
            <person name="Andreopoulos W."/>
            <person name="Lipzen A."/>
            <person name="Yan J."/>
            <person name="Wang M."/>
            <person name="Ng V."/>
            <person name="Grigoriev I.V."/>
            <person name="Spatafora J.W."/>
            <person name="Magnuson J.K."/>
            <person name="Baker S.E."/>
            <person name="Pomraning K.R."/>
        </authorList>
    </citation>
    <scope>NUCLEOTIDE SEQUENCE [LARGE SCALE GENOMIC DNA]</scope>
    <source>
        <strain evidence="2">CBS 10300</strain>
    </source>
</reference>
<gene>
    <name evidence="1" type="ORF">V1517DRAFT_319383</name>
</gene>
<sequence length="115" mass="13090">MDKILYTTSTCRINLFQRARHQTLFVPGSHVGVFKPEALTAFWSKKCIIFNGNVYCIYGDPAYGVRACIIGPYKGAALTPQQQAFYTAMSSVLQCVKWQFGPIFQNSRSWITRRI</sequence>
<comment type="caution">
    <text evidence="1">The sequence shown here is derived from an EMBL/GenBank/DDBJ whole genome shotgun (WGS) entry which is preliminary data.</text>
</comment>